<dbReference type="InterPro" id="IPR036259">
    <property type="entry name" value="MFS_trans_sf"/>
</dbReference>
<dbReference type="Gene3D" id="1.20.1250.20">
    <property type="entry name" value="MFS general substrate transporter like domains"/>
    <property type="match status" value="2"/>
</dbReference>
<evidence type="ECO:0000256" key="2">
    <source>
        <dbReference type="ARBA" id="ARBA00022989"/>
    </source>
</evidence>
<feature type="transmembrane region" description="Helical" evidence="4">
    <location>
        <begin position="78"/>
        <end position="96"/>
    </location>
</feature>
<dbReference type="PANTHER" id="PTHR11360">
    <property type="entry name" value="MONOCARBOXYLATE TRANSPORTER"/>
    <property type="match status" value="1"/>
</dbReference>
<feature type="transmembrane region" description="Helical" evidence="4">
    <location>
        <begin position="232"/>
        <end position="255"/>
    </location>
</feature>
<keyword evidence="3 4" id="KW-0472">Membrane</keyword>
<reference evidence="6 7" key="1">
    <citation type="journal article" date="2022" name="Res Sq">
        <title>Evolution of multicellular longitudinally dividing oral cavity symbionts (Neisseriaceae).</title>
        <authorList>
            <person name="Nyongesa S."/>
            <person name="Weber P."/>
            <person name="Bernet E."/>
            <person name="Pullido F."/>
            <person name="Nieckarz M."/>
            <person name="Delaby M."/>
            <person name="Nieves C."/>
            <person name="Viehboeck T."/>
            <person name="Krause N."/>
            <person name="Rivera-Millot A."/>
            <person name="Nakamura A."/>
            <person name="Vischer N."/>
            <person name="VanNieuwenhze M."/>
            <person name="Brun Y."/>
            <person name="Cava F."/>
            <person name="Bulgheresi S."/>
            <person name="Veyrier F."/>
        </authorList>
    </citation>
    <scope>NUCLEOTIDE SEQUENCE [LARGE SCALE GENOMIC DNA]</scope>
    <source>
        <strain evidence="6 7">SN4</strain>
    </source>
</reference>
<feature type="transmembrane region" description="Helical" evidence="4">
    <location>
        <begin position="137"/>
        <end position="160"/>
    </location>
</feature>
<keyword evidence="1 4" id="KW-0812">Transmembrane</keyword>
<organism evidence="6 7">
    <name type="scientific">Vitreoscilla massiliensis</name>
    <dbReference type="NCBI Taxonomy" id="1689272"/>
    <lineage>
        <taxon>Bacteria</taxon>
        <taxon>Pseudomonadati</taxon>
        <taxon>Pseudomonadota</taxon>
        <taxon>Betaproteobacteria</taxon>
        <taxon>Neisseriales</taxon>
        <taxon>Neisseriaceae</taxon>
        <taxon>Vitreoscilla</taxon>
    </lineage>
</organism>
<dbReference type="InterPro" id="IPR050327">
    <property type="entry name" value="Proton-linked_MCT"/>
</dbReference>
<protein>
    <submittedName>
        <fullName evidence="6">MFS transporter</fullName>
    </submittedName>
</protein>
<feature type="transmembrane region" description="Helical" evidence="4">
    <location>
        <begin position="393"/>
        <end position="412"/>
    </location>
</feature>
<feature type="transmembrane region" description="Helical" evidence="4">
    <location>
        <begin position="102"/>
        <end position="125"/>
    </location>
</feature>
<dbReference type="EMBL" id="CP091511">
    <property type="protein sequence ID" value="UOO91146.1"/>
    <property type="molecule type" value="Genomic_DNA"/>
</dbReference>
<evidence type="ECO:0000313" key="6">
    <source>
        <dbReference type="EMBL" id="UOO91146.1"/>
    </source>
</evidence>
<gene>
    <name evidence="6" type="ORF">LVJ82_09365</name>
</gene>
<dbReference type="RefSeq" id="WP_058304722.1">
    <property type="nucleotide sequence ID" value="NZ_CABKVG010000004.1"/>
</dbReference>
<feature type="transmembrane region" description="Helical" evidence="4">
    <location>
        <begin position="298"/>
        <end position="319"/>
    </location>
</feature>
<feature type="transmembrane region" description="Helical" evidence="4">
    <location>
        <begin position="48"/>
        <end position="71"/>
    </location>
</feature>
<proteinExistence type="predicted"/>
<accession>A0ABY4E738</accession>
<feature type="transmembrane region" description="Helical" evidence="4">
    <location>
        <begin position="166"/>
        <end position="187"/>
    </location>
</feature>
<dbReference type="Pfam" id="PF07690">
    <property type="entry name" value="MFS_1"/>
    <property type="match status" value="1"/>
</dbReference>
<sequence>MQQQKFFYGWWVVLALMLVTGTSLALVVSTFNIYLNPVSEALGISKTQFALCSTIINLAVLVAAPKLGALLQKDTRKVLLLCLLGFYAAYAAFAWVSNLATLYVVAAVFGLFSAGSTVVPTSILVNRWFVARKGLAMSIALSGSALTGMVLAKSISYFIQTDGYGVAYQTIAACSLIFSVLLIVLIIRNRPEDKGLQALGADNTASANSSVHNSLALVNLSPKELRNKPFHWAMLVGAFLAGLVGGGIVMQLPVFLQDTFDSDSVKLSSTLLATSLGVMIFAKILLGWLYDRIGTQRATLVVTLSIIATCTPFFLIPLLPNMAWQLGLMGVVCWGLGNCVGTVTPSVMAAKTYGNEYYGQIYGNLHRTQYLGIGLGAPLIAKLVDLNHGSWSVVWLGAGVLIVVMLAVYLFAIKASQPYRQAAVITEQADKANSGLNAAAAK</sequence>
<dbReference type="PROSITE" id="PS50850">
    <property type="entry name" value="MFS"/>
    <property type="match status" value="1"/>
</dbReference>
<evidence type="ECO:0000313" key="7">
    <source>
        <dbReference type="Proteomes" id="UP000832011"/>
    </source>
</evidence>
<feature type="transmembrane region" description="Helical" evidence="4">
    <location>
        <begin position="7"/>
        <end position="28"/>
    </location>
</feature>
<evidence type="ECO:0000256" key="3">
    <source>
        <dbReference type="ARBA" id="ARBA00023136"/>
    </source>
</evidence>
<dbReference type="InterPro" id="IPR020846">
    <property type="entry name" value="MFS_dom"/>
</dbReference>
<keyword evidence="7" id="KW-1185">Reference proteome</keyword>
<feature type="domain" description="Major facilitator superfamily (MFS) profile" evidence="5">
    <location>
        <begin position="9"/>
        <end position="416"/>
    </location>
</feature>
<evidence type="ECO:0000256" key="4">
    <source>
        <dbReference type="SAM" id="Phobius"/>
    </source>
</evidence>
<evidence type="ECO:0000256" key="1">
    <source>
        <dbReference type="ARBA" id="ARBA00022692"/>
    </source>
</evidence>
<keyword evidence="2 4" id="KW-1133">Transmembrane helix</keyword>
<dbReference type="SUPFAM" id="SSF103473">
    <property type="entry name" value="MFS general substrate transporter"/>
    <property type="match status" value="1"/>
</dbReference>
<name>A0ABY4E738_9NEIS</name>
<dbReference type="Proteomes" id="UP000832011">
    <property type="component" value="Chromosome"/>
</dbReference>
<dbReference type="InterPro" id="IPR011701">
    <property type="entry name" value="MFS"/>
</dbReference>
<evidence type="ECO:0000259" key="5">
    <source>
        <dbReference type="PROSITE" id="PS50850"/>
    </source>
</evidence>
<dbReference type="PANTHER" id="PTHR11360:SF284">
    <property type="entry name" value="EG:103B4.3 PROTEIN-RELATED"/>
    <property type="match status" value="1"/>
</dbReference>
<feature type="transmembrane region" description="Helical" evidence="4">
    <location>
        <begin position="267"/>
        <end position="286"/>
    </location>
</feature>